<dbReference type="PANTHER" id="PTHR30273:SF2">
    <property type="entry name" value="PROTEIN FECR"/>
    <property type="match status" value="1"/>
</dbReference>
<protein>
    <submittedName>
        <fullName evidence="4">FecR domain-containing protein</fullName>
    </submittedName>
</protein>
<evidence type="ECO:0000313" key="4">
    <source>
        <dbReference type="EMBL" id="MDN5205625.1"/>
    </source>
</evidence>
<name>A0ABT8KXX7_9BACT</name>
<keyword evidence="1" id="KW-0812">Transmembrane</keyword>
<feature type="domain" description="Protein FecR C-terminal" evidence="3">
    <location>
        <begin position="235"/>
        <end position="303"/>
    </location>
</feature>
<dbReference type="Proteomes" id="UP001172082">
    <property type="component" value="Unassembled WGS sequence"/>
</dbReference>
<evidence type="ECO:0000259" key="2">
    <source>
        <dbReference type="Pfam" id="PF04773"/>
    </source>
</evidence>
<organism evidence="4 5">
    <name type="scientific">Splendidivirga corallicola</name>
    <dbReference type="NCBI Taxonomy" id="3051826"/>
    <lineage>
        <taxon>Bacteria</taxon>
        <taxon>Pseudomonadati</taxon>
        <taxon>Bacteroidota</taxon>
        <taxon>Cytophagia</taxon>
        <taxon>Cytophagales</taxon>
        <taxon>Splendidivirgaceae</taxon>
        <taxon>Splendidivirga</taxon>
    </lineage>
</organism>
<dbReference type="RefSeq" id="WP_346755646.1">
    <property type="nucleotide sequence ID" value="NZ_JAUJEA010000022.1"/>
</dbReference>
<keyword evidence="1" id="KW-1133">Transmembrane helix</keyword>
<dbReference type="PANTHER" id="PTHR30273">
    <property type="entry name" value="PERIPLASMIC SIGNAL SENSOR AND SIGMA FACTOR ACTIVATOR FECR-RELATED"/>
    <property type="match status" value="1"/>
</dbReference>
<keyword evidence="1" id="KW-0472">Membrane</keyword>
<sequence length="308" mass="35134">MQEIIRKKLQGEPLDPKEATQFEQWINTKEGKKAFELSKKIWDRSKDMRLTKRTDPGLEWARFEKKQRDRNVRQVWFRYVAAASVVLLTVVFWFAGRNNGQIYSVAEGQTPKNFELSDGSVVWLNQRSSLEISSDFLKQKREVSLKGEAYFEITHDASKPFVVKGNHSTVTVLGTSFNYQSNDHNQVHLISGQVKFSTGQEEVSLSPGESAEAVSNTVVLNTFRSENFLSWKTGKLIFDQTKVSTVIKDLEKHFDVAFNLENKALNECTVTVTFQDESLEEVLESLAFILGIEYTIEKDKVVISKGTC</sequence>
<dbReference type="Gene3D" id="2.60.120.1440">
    <property type="match status" value="1"/>
</dbReference>
<reference evidence="4" key="1">
    <citation type="submission" date="2023-06" db="EMBL/GenBank/DDBJ databases">
        <title>Genomic of Parafulvivirga corallium.</title>
        <authorList>
            <person name="Wang G."/>
        </authorList>
    </citation>
    <scope>NUCLEOTIDE SEQUENCE</scope>
    <source>
        <strain evidence="4">BMA10</strain>
    </source>
</reference>
<feature type="domain" description="FecR protein" evidence="2">
    <location>
        <begin position="113"/>
        <end position="195"/>
    </location>
</feature>
<dbReference type="EMBL" id="JAUJEA010000022">
    <property type="protein sequence ID" value="MDN5205625.1"/>
    <property type="molecule type" value="Genomic_DNA"/>
</dbReference>
<comment type="caution">
    <text evidence="4">The sequence shown here is derived from an EMBL/GenBank/DDBJ whole genome shotgun (WGS) entry which is preliminary data.</text>
</comment>
<dbReference type="Gene3D" id="3.55.50.30">
    <property type="match status" value="1"/>
</dbReference>
<dbReference type="InterPro" id="IPR032508">
    <property type="entry name" value="FecR_C"/>
</dbReference>
<evidence type="ECO:0000259" key="3">
    <source>
        <dbReference type="Pfam" id="PF16344"/>
    </source>
</evidence>
<accession>A0ABT8KXX7</accession>
<evidence type="ECO:0000256" key="1">
    <source>
        <dbReference type="SAM" id="Phobius"/>
    </source>
</evidence>
<dbReference type="Pfam" id="PF04773">
    <property type="entry name" value="FecR"/>
    <property type="match status" value="1"/>
</dbReference>
<evidence type="ECO:0000313" key="5">
    <source>
        <dbReference type="Proteomes" id="UP001172082"/>
    </source>
</evidence>
<feature type="transmembrane region" description="Helical" evidence="1">
    <location>
        <begin position="75"/>
        <end position="95"/>
    </location>
</feature>
<dbReference type="PIRSF" id="PIRSF018266">
    <property type="entry name" value="FecR"/>
    <property type="match status" value="1"/>
</dbReference>
<dbReference type="InterPro" id="IPR006860">
    <property type="entry name" value="FecR"/>
</dbReference>
<keyword evidence="5" id="KW-1185">Reference proteome</keyword>
<dbReference type="Pfam" id="PF16344">
    <property type="entry name" value="FecR_C"/>
    <property type="match status" value="1"/>
</dbReference>
<dbReference type="InterPro" id="IPR012373">
    <property type="entry name" value="Ferrdict_sens_TM"/>
</dbReference>
<gene>
    <name evidence="4" type="ORF">QQ008_29845</name>
</gene>
<proteinExistence type="predicted"/>